<dbReference type="InterPro" id="IPR058058">
    <property type="entry name" value="CBU_0592-like"/>
</dbReference>
<keyword evidence="1" id="KW-1133">Transmembrane helix</keyword>
<evidence type="ECO:0000259" key="2">
    <source>
        <dbReference type="Pfam" id="PF26604"/>
    </source>
</evidence>
<reference evidence="3" key="1">
    <citation type="submission" date="2022-11" db="EMBL/GenBank/DDBJ databases">
        <title>Dyadobacter pollutisoli sp. nov., isolated from plastic dumped soil.</title>
        <authorList>
            <person name="Kim J.M."/>
            <person name="Kim K.R."/>
            <person name="Lee J.K."/>
            <person name="Hao L."/>
            <person name="Jeon C.O."/>
        </authorList>
    </citation>
    <scope>NUCLEOTIDE SEQUENCE</scope>
    <source>
        <strain evidence="3">U1</strain>
    </source>
</reference>
<feature type="transmembrane region" description="Helical" evidence="1">
    <location>
        <begin position="6"/>
        <end position="25"/>
    </location>
</feature>
<dbReference type="Pfam" id="PF26604">
    <property type="entry name" value="CBU_0592"/>
    <property type="match status" value="1"/>
</dbReference>
<keyword evidence="1" id="KW-0812">Transmembrane</keyword>
<feature type="transmembrane region" description="Helical" evidence="1">
    <location>
        <begin position="37"/>
        <end position="55"/>
    </location>
</feature>
<dbReference type="KEGG" id="dpf:ON006_13175"/>
<protein>
    <recommendedName>
        <fullName evidence="2">CBU-0592-like domain-containing protein</fullName>
    </recommendedName>
</protein>
<proteinExistence type="predicted"/>
<dbReference type="RefSeq" id="WP_244820256.1">
    <property type="nucleotide sequence ID" value="NZ_CP112998.1"/>
</dbReference>
<organism evidence="3 4">
    <name type="scientific">Dyadobacter pollutisoli</name>
    <dbReference type="NCBI Taxonomy" id="2910158"/>
    <lineage>
        <taxon>Bacteria</taxon>
        <taxon>Pseudomonadati</taxon>
        <taxon>Bacteroidota</taxon>
        <taxon>Cytophagia</taxon>
        <taxon>Cytophagales</taxon>
        <taxon>Spirosomataceae</taxon>
        <taxon>Dyadobacter</taxon>
    </lineage>
</organism>
<evidence type="ECO:0000313" key="4">
    <source>
        <dbReference type="Proteomes" id="UP001164653"/>
    </source>
</evidence>
<keyword evidence="4" id="KW-1185">Reference proteome</keyword>
<gene>
    <name evidence="3" type="ORF">ON006_13175</name>
</gene>
<dbReference type="EMBL" id="CP112998">
    <property type="protein sequence ID" value="WAC14889.1"/>
    <property type="molecule type" value="Genomic_DNA"/>
</dbReference>
<keyword evidence="1" id="KW-0472">Membrane</keyword>
<evidence type="ECO:0000256" key="1">
    <source>
        <dbReference type="SAM" id="Phobius"/>
    </source>
</evidence>
<feature type="domain" description="CBU-0592-like" evidence="2">
    <location>
        <begin position="8"/>
        <end position="79"/>
    </location>
</feature>
<dbReference type="AlphaFoldDB" id="A0A9E8NIZ8"/>
<accession>A0A9E8NIZ8</accession>
<dbReference type="NCBIfam" id="NF047864">
    <property type="entry name" value="CBU_0592_membra"/>
    <property type="match status" value="1"/>
</dbReference>
<name>A0A9E8NIZ8_9BACT</name>
<sequence>MDNDTLVQIIGWAGVVFYVFAYLLLAAGIFRSNGYNFHLFNVLGATGLIIDSAHQGDHPNLTVNLIWLLIGIFAIARRYFTQSVR</sequence>
<dbReference type="Proteomes" id="UP001164653">
    <property type="component" value="Chromosome"/>
</dbReference>
<evidence type="ECO:0000313" key="3">
    <source>
        <dbReference type="EMBL" id="WAC14889.1"/>
    </source>
</evidence>
<feature type="transmembrane region" description="Helical" evidence="1">
    <location>
        <begin position="61"/>
        <end position="80"/>
    </location>
</feature>